<accession>A0A0A6VFN2</accession>
<evidence type="ECO:0000313" key="2">
    <source>
        <dbReference type="EMBL" id="KHD86376.1"/>
    </source>
</evidence>
<dbReference type="OrthoDB" id="1697005at2"/>
<feature type="domain" description="Cyanophage baseplate Pam3 plug gp18" evidence="1">
    <location>
        <begin position="3"/>
        <end position="103"/>
    </location>
</feature>
<organism evidence="2 3">
    <name type="scientific">Heyndrickxia ginsengihumi</name>
    <dbReference type="NCBI Taxonomy" id="363870"/>
    <lineage>
        <taxon>Bacteria</taxon>
        <taxon>Bacillati</taxon>
        <taxon>Bacillota</taxon>
        <taxon>Bacilli</taxon>
        <taxon>Bacillales</taxon>
        <taxon>Bacillaceae</taxon>
        <taxon>Heyndrickxia</taxon>
    </lineage>
</organism>
<dbReference type="InterPro" id="IPR054252">
    <property type="entry name" value="Pam3_gp18"/>
</dbReference>
<evidence type="ECO:0000313" key="3">
    <source>
        <dbReference type="Proteomes" id="UP000030588"/>
    </source>
</evidence>
<dbReference type="Proteomes" id="UP000030588">
    <property type="component" value="Unassembled WGS sequence"/>
</dbReference>
<dbReference type="Pfam" id="PF22479">
    <property type="entry name" value="Pam3_gp18"/>
    <property type="match status" value="1"/>
</dbReference>
<reference evidence="2 3" key="1">
    <citation type="submission" date="2014-10" db="EMBL/GenBank/DDBJ databases">
        <title>Draft genome of phytase producing Bacillus ginsengihumi strain M2.11.</title>
        <authorList>
            <person name="Toymentseva A."/>
            <person name="Boulygina E.A."/>
            <person name="Kazakov S.V."/>
            <person name="Kayumov I."/>
            <person name="Suleimanova A.D."/>
            <person name="Mardanova A.M."/>
            <person name="Maria S.N."/>
            <person name="Sergey M.Y."/>
            <person name="Sharipova M.R."/>
        </authorList>
    </citation>
    <scope>NUCLEOTIDE SEQUENCE [LARGE SCALE GENOMIC DNA]</scope>
    <source>
        <strain evidence="2 3">M2.11</strain>
    </source>
</reference>
<dbReference type="STRING" id="363870.NG54_03430"/>
<dbReference type="RefSeq" id="WP_035348418.1">
    <property type="nucleotide sequence ID" value="NZ_JRUN01000006.1"/>
</dbReference>
<protein>
    <recommendedName>
        <fullName evidence="1">Cyanophage baseplate Pam3 plug gp18 domain-containing protein</fullName>
    </recommendedName>
</protein>
<sequence>MNNYIPIDKENLPEIFEIDLANSTYMLGINYNQSFDFFTVDLYDSNMTPIALGEKMVINQPLWDGLVSENIPAPTLIPMDESGQETRVTYANLMQSVYLFVDDGSDNSEDEDDEDDD</sequence>
<name>A0A0A6VFN2_9BACI</name>
<dbReference type="EMBL" id="JRUN01000006">
    <property type="protein sequence ID" value="KHD86376.1"/>
    <property type="molecule type" value="Genomic_DNA"/>
</dbReference>
<proteinExistence type="predicted"/>
<comment type="caution">
    <text evidence="2">The sequence shown here is derived from an EMBL/GenBank/DDBJ whole genome shotgun (WGS) entry which is preliminary data.</text>
</comment>
<evidence type="ECO:0000259" key="1">
    <source>
        <dbReference type="Pfam" id="PF22479"/>
    </source>
</evidence>
<gene>
    <name evidence="2" type="ORF">NG54_03430</name>
</gene>
<dbReference type="AlphaFoldDB" id="A0A0A6VFN2"/>